<keyword evidence="2" id="KW-1185">Reference proteome</keyword>
<comment type="caution">
    <text evidence="1">The sequence shown here is derived from an EMBL/GenBank/DDBJ whole genome shotgun (WGS) entry which is preliminary data.</text>
</comment>
<dbReference type="Gene3D" id="2.30.31.10">
    <property type="entry name" value="Transcriptional Coactivator Pc4, Chain A"/>
    <property type="match status" value="1"/>
</dbReference>
<dbReference type="AlphaFoldDB" id="A0A8X6ILV2"/>
<dbReference type="EMBL" id="BMAW01045471">
    <property type="protein sequence ID" value="GFS50249.1"/>
    <property type="molecule type" value="Genomic_DNA"/>
</dbReference>
<name>A0A8X6ILV2_NEPPI</name>
<sequence>MKRVAPLASTNASVKKVCFFKDSKKDSSFKPDAVPENHFHLGRSNYAIVSDFADVARIHLRQYKLDATGSLFPTKSGITLIPSVWLALVREFAAIDQAFQDGKVFVVKVCLVLSRTVVENVTYITLQRYYQRKDFSRKFLAPVSMLNETEWNELKNIHKQITSKIVSLMFGRVFRKLLKKEVTKHIPFPKTDFDCIDAEIVLTTSMVELLSYHIQENISALFECYGCLEGYENQLGHECMTYTNEQRIFDYGDLAMLNMDWDKLAAEFVERNIQMINYISEIFLNKLDMNILIENAKKMYIATDCILLV</sequence>
<evidence type="ECO:0000313" key="1">
    <source>
        <dbReference type="EMBL" id="GFS50249.1"/>
    </source>
</evidence>
<accession>A0A8X6ILV2</accession>
<protein>
    <submittedName>
        <fullName evidence="1">PC4 domain-containing protein</fullName>
    </submittedName>
</protein>
<dbReference type="Proteomes" id="UP000887013">
    <property type="component" value="Unassembled WGS sequence"/>
</dbReference>
<dbReference type="OrthoDB" id="6414117at2759"/>
<gene>
    <name evidence="1" type="primary">AVEN_35818_1</name>
    <name evidence="1" type="ORF">NPIL_23061</name>
</gene>
<dbReference type="SUPFAM" id="SSF54447">
    <property type="entry name" value="ssDNA-binding transcriptional regulator domain"/>
    <property type="match status" value="1"/>
</dbReference>
<evidence type="ECO:0000313" key="2">
    <source>
        <dbReference type="Proteomes" id="UP000887013"/>
    </source>
</evidence>
<dbReference type="GO" id="GO:0003677">
    <property type="term" value="F:DNA binding"/>
    <property type="evidence" value="ECO:0007669"/>
    <property type="project" value="InterPro"/>
</dbReference>
<dbReference type="InterPro" id="IPR009044">
    <property type="entry name" value="ssDNA-bd_transcriptional_reg"/>
</dbReference>
<dbReference type="GO" id="GO:0006355">
    <property type="term" value="P:regulation of DNA-templated transcription"/>
    <property type="evidence" value="ECO:0007669"/>
    <property type="project" value="InterPro"/>
</dbReference>
<reference evidence="1" key="1">
    <citation type="submission" date="2020-08" db="EMBL/GenBank/DDBJ databases">
        <title>Multicomponent nature underlies the extraordinary mechanical properties of spider dragline silk.</title>
        <authorList>
            <person name="Kono N."/>
            <person name="Nakamura H."/>
            <person name="Mori M."/>
            <person name="Yoshida Y."/>
            <person name="Ohtoshi R."/>
            <person name="Malay A.D."/>
            <person name="Moran D.A.P."/>
            <person name="Tomita M."/>
            <person name="Numata K."/>
            <person name="Arakawa K."/>
        </authorList>
    </citation>
    <scope>NUCLEOTIDE SEQUENCE</scope>
</reference>
<organism evidence="1 2">
    <name type="scientific">Nephila pilipes</name>
    <name type="common">Giant wood spider</name>
    <name type="synonym">Nephila maculata</name>
    <dbReference type="NCBI Taxonomy" id="299642"/>
    <lineage>
        <taxon>Eukaryota</taxon>
        <taxon>Metazoa</taxon>
        <taxon>Ecdysozoa</taxon>
        <taxon>Arthropoda</taxon>
        <taxon>Chelicerata</taxon>
        <taxon>Arachnida</taxon>
        <taxon>Araneae</taxon>
        <taxon>Araneomorphae</taxon>
        <taxon>Entelegynae</taxon>
        <taxon>Araneoidea</taxon>
        <taxon>Nephilidae</taxon>
        <taxon>Nephila</taxon>
    </lineage>
</organism>
<proteinExistence type="predicted"/>